<dbReference type="RefSeq" id="XP_056493525.1">
    <property type="nucleotide sequence ID" value="XM_056624943.1"/>
</dbReference>
<proteinExistence type="predicted"/>
<sequence length="166" mass="18514">MALFREYVPIAFTKDGAQARSILSSRWNQLMVEVKECMAAEIGLESKIDGLAQCKVYKRAAYKQNAHLIDPTGGYQAYRSGMGGSHALHFLLPALTAFARKDSTIAEVVPRDLSLYIETYCCPTCETHVNHMVMPETYGYMDCVRAKEDSPPKSSFLAILTACFRC</sequence>
<organism evidence="1 2">
    <name type="scientific">Penicillium cosmopolitanum</name>
    <dbReference type="NCBI Taxonomy" id="1131564"/>
    <lineage>
        <taxon>Eukaryota</taxon>
        <taxon>Fungi</taxon>
        <taxon>Dikarya</taxon>
        <taxon>Ascomycota</taxon>
        <taxon>Pezizomycotina</taxon>
        <taxon>Eurotiomycetes</taxon>
        <taxon>Eurotiomycetidae</taxon>
        <taxon>Eurotiales</taxon>
        <taxon>Aspergillaceae</taxon>
        <taxon>Penicillium</taxon>
    </lineage>
</organism>
<comment type="caution">
    <text evidence="1">The sequence shown here is derived from an EMBL/GenBank/DDBJ whole genome shotgun (WGS) entry which is preliminary data.</text>
</comment>
<protein>
    <submittedName>
        <fullName evidence="1">Uncharacterized protein</fullName>
    </submittedName>
</protein>
<evidence type="ECO:0000313" key="1">
    <source>
        <dbReference type="EMBL" id="KAJ5413669.1"/>
    </source>
</evidence>
<reference evidence="1" key="1">
    <citation type="submission" date="2022-12" db="EMBL/GenBank/DDBJ databases">
        <authorList>
            <person name="Petersen C."/>
        </authorList>
    </citation>
    <scope>NUCLEOTIDE SEQUENCE</scope>
    <source>
        <strain evidence="1">IBT 29677</strain>
    </source>
</reference>
<dbReference type="OrthoDB" id="4368774at2759"/>
<keyword evidence="2" id="KW-1185">Reference proteome</keyword>
<dbReference type="EMBL" id="JAPZBU010000003">
    <property type="protein sequence ID" value="KAJ5413669.1"/>
    <property type="molecule type" value="Genomic_DNA"/>
</dbReference>
<gene>
    <name evidence="1" type="ORF">N7509_000296</name>
</gene>
<reference evidence="1" key="2">
    <citation type="journal article" date="2023" name="IMA Fungus">
        <title>Comparative genomic study of the Penicillium genus elucidates a diverse pangenome and 15 lateral gene transfer events.</title>
        <authorList>
            <person name="Petersen C."/>
            <person name="Sorensen T."/>
            <person name="Nielsen M.R."/>
            <person name="Sondergaard T.E."/>
            <person name="Sorensen J.L."/>
            <person name="Fitzpatrick D.A."/>
            <person name="Frisvad J.C."/>
            <person name="Nielsen K.L."/>
        </authorList>
    </citation>
    <scope>NUCLEOTIDE SEQUENCE</scope>
    <source>
        <strain evidence="1">IBT 29677</strain>
    </source>
</reference>
<name>A0A9W9WAQ4_9EURO</name>
<dbReference type="AlphaFoldDB" id="A0A9W9WAQ4"/>
<evidence type="ECO:0000313" key="2">
    <source>
        <dbReference type="Proteomes" id="UP001147747"/>
    </source>
</evidence>
<dbReference type="Proteomes" id="UP001147747">
    <property type="component" value="Unassembled WGS sequence"/>
</dbReference>
<accession>A0A9W9WAQ4</accession>
<dbReference type="GeneID" id="81363923"/>